<dbReference type="SUPFAM" id="SSF52540">
    <property type="entry name" value="P-loop containing nucleoside triphosphate hydrolases"/>
    <property type="match status" value="1"/>
</dbReference>
<organism evidence="4 5">
    <name type="scientific">Aspergillus nanangensis</name>
    <dbReference type="NCBI Taxonomy" id="2582783"/>
    <lineage>
        <taxon>Eukaryota</taxon>
        <taxon>Fungi</taxon>
        <taxon>Dikarya</taxon>
        <taxon>Ascomycota</taxon>
        <taxon>Pezizomycotina</taxon>
        <taxon>Eurotiomycetes</taxon>
        <taxon>Eurotiomycetidae</taxon>
        <taxon>Eurotiales</taxon>
        <taxon>Aspergillaceae</taxon>
        <taxon>Aspergillus</taxon>
        <taxon>Aspergillus subgen. Circumdati</taxon>
    </lineage>
</organism>
<dbReference type="Proteomes" id="UP001194746">
    <property type="component" value="Unassembled WGS sequence"/>
</dbReference>
<dbReference type="Pfam" id="PF24883">
    <property type="entry name" value="NPHP3_N"/>
    <property type="match status" value="1"/>
</dbReference>
<dbReference type="EMBL" id="VCAU01000045">
    <property type="protein sequence ID" value="KAF9888556.1"/>
    <property type="molecule type" value="Genomic_DNA"/>
</dbReference>
<keyword evidence="1" id="KW-0677">Repeat</keyword>
<dbReference type="InterPro" id="IPR027417">
    <property type="entry name" value="P-loop_NTPase"/>
</dbReference>
<feature type="domain" description="Nephrocystin 3-like N-terminal" evidence="3">
    <location>
        <begin position="446"/>
        <end position="615"/>
    </location>
</feature>
<evidence type="ECO:0000313" key="5">
    <source>
        <dbReference type="Proteomes" id="UP001194746"/>
    </source>
</evidence>
<dbReference type="InterPro" id="IPR056884">
    <property type="entry name" value="NPHP3-like_N"/>
</dbReference>
<comment type="caution">
    <text evidence="4">The sequence shown here is derived from an EMBL/GenBank/DDBJ whole genome shotgun (WGS) entry which is preliminary data.</text>
</comment>
<dbReference type="PANTHER" id="PTHR10039">
    <property type="entry name" value="AMELOGENIN"/>
    <property type="match status" value="1"/>
</dbReference>
<reference evidence="4" key="2">
    <citation type="submission" date="2020-02" db="EMBL/GenBank/DDBJ databases">
        <authorList>
            <person name="Gilchrist C.L.M."/>
            <person name="Chooi Y.-H."/>
        </authorList>
    </citation>
    <scope>NUCLEOTIDE SEQUENCE</scope>
    <source>
        <strain evidence="4">MST-FP2251</strain>
    </source>
</reference>
<sequence>MIGPGSSFLYHYQSKFSNPLSGSPLSGTPAAENVLHANAEDYATLISLLSPNQQPIAVFAPSGNATIGLELLRNHASIISRMVLDTFTKSGIAAANRILMPHVSSDLDLAALKQSSILKDLATLPPDSSNTYFVAELLAVTRFKMAVPTDQFSAIYHQATRKYHEITGETLAVDFLAEIRSVSDLTKEIDKKNSTFREFREKRGSMFDVLEAALIPVQLFGDLAAGGASMVFPPSSLVFGAVMHLVGAAKGVSASYDAIQDLMQVLQDFTTRLRAYTQEAISEALCDKLSDIIVTLIEILALSSKTIRRGRLLKFTRNILLGNNDAIQAAMIRLDKLTQVEASLVGAETLTESKRAGRVVDGISMTVNATNTTVLETGMTVTEMSARVQEVQETLKKLVVSTKDERQVSNEDPEALKVLVKQVLRPSMGDSAQEWFCKIDKARVPGTGDWINQEAVFQSWINKEMPIIFVSGNPGAGKSFLAANMISFLLKQLPTDLQHNPPISIGYFFFKGDNPQTRSFHQTLRDLAFQISKGDLAYQKYIATVEEYEQISTLESAWRLLFTEYFVSKSGTENTTYILLDAVDETMDEERMLFINLAKELYENQSCLQLAIVGRPHISDQLLEGLEVKVPTIHVTKQKNSGDIIHYIQVSIKKSLILRRVSSKLREEIIDKLATGAEGMFLWVNLMVQELVKKRNETSMRKTLEQAPRGLKDTLRHVFVTFSESSSDEELEYLNETLLWVACADQPWTLSEIDAILKLKSPEGDGMIDLEGALRRQWASLFTLHREDGLTTAELENGSAHLDGFDWQSDEEKEDEHESCEEDYFMAFNSKMNTTTVTLSHASIGDFLRDESEGKLSAPGDHIGVGVNHHEVKPHIFKTYLRLITDPEFAAKANDAGHMLQHATRHWGEQLLSISPSECSLEDRRGIVKMLLTAFQSAESMSKWLERDNRALSMATIATVRQWWQEQDVHEFLSTEEKEFISATEDEPVDLFKPMVMDCVKRWLLEDTGNPDPMVSIVWRYQLLLKDEQVYDGDRNITAEEIVEAAEFGGFEKTSRWLRQCAIGLRQFWFLEEAFEYFEKAMELDEDDWQTLRELARTFEDQEDWEAAVELWKETRSSLLDMALFSPDGALDENLHDCLERMGQLYQGQEKREKRFKAVQEAYEYAPSCWTCIMALLEYHNENHAYQETIDLLKKLADTPSPDEDCSQLTQFLLVNVFDVECKSRLAAYAASATNELDFVLENWQTAARVARAASRTLIAVEVDMAIAKIYDEYLFDHMKAIRCWERVMDTYSSSSDGTLIGTIRHLASSNLARVFLCTAVEAGLETPEAEQWIVKLENLVDQSHSYPLGSYASVPAVYLGMYCRLRGEEDRARNLFRPLLQRSVADLRDNNPTNDTLTDLKYILMRAGDFQNVVALAHRSEEDNHELWYTCRGPCRRKTPKREGFCICPICLEGELCLDCVKLMEGTIPNGRCPSQHVKHFISIRPQSKETCGGMMLVDGKEMEFDAWLNQLKKEWVLGACNPSPPTADQFGFGDFLLGLTA</sequence>
<dbReference type="PANTHER" id="PTHR10039:SF17">
    <property type="entry name" value="FUNGAL STAND N-TERMINAL GOODBYE DOMAIN-CONTAINING PROTEIN-RELATED"/>
    <property type="match status" value="1"/>
</dbReference>
<evidence type="ECO:0008006" key="6">
    <source>
        <dbReference type="Google" id="ProtNLM"/>
    </source>
</evidence>
<dbReference type="Pfam" id="PF17109">
    <property type="entry name" value="Goodbye"/>
    <property type="match status" value="1"/>
</dbReference>
<dbReference type="Gene3D" id="1.25.40.10">
    <property type="entry name" value="Tetratricopeptide repeat domain"/>
    <property type="match status" value="1"/>
</dbReference>
<dbReference type="InterPro" id="IPR011990">
    <property type="entry name" value="TPR-like_helical_dom_sf"/>
</dbReference>
<evidence type="ECO:0000313" key="4">
    <source>
        <dbReference type="EMBL" id="KAF9888556.1"/>
    </source>
</evidence>
<dbReference type="InterPro" id="IPR031350">
    <property type="entry name" value="Goodbye_dom"/>
</dbReference>
<dbReference type="SUPFAM" id="SSF48452">
    <property type="entry name" value="TPR-like"/>
    <property type="match status" value="1"/>
</dbReference>
<gene>
    <name evidence="4" type="ORF">FE257_008487</name>
</gene>
<feature type="domain" description="Fungal STAND N-terminal Goodbye" evidence="2">
    <location>
        <begin position="156"/>
        <end position="276"/>
    </location>
</feature>
<proteinExistence type="predicted"/>
<evidence type="ECO:0000259" key="3">
    <source>
        <dbReference type="Pfam" id="PF24883"/>
    </source>
</evidence>
<evidence type="ECO:0000256" key="1">
    <source>
        <dbReference type="ARBA" id="ARBA00022737"/>
    </source>
</evidence>
<accession>A0AAD4CLC8</accession>
<protein>
    <recommendedName>
        <fullName evidence="6">Fungal STAND N-terminal Goodbye domain-containing protein</fullName>
    </recommendedName>
</protein>
<name>A0AAD4CLC8_ASPNN</name>
<keyword evidence="5" id="KW-1185">Reference proteome</keyword>
<reference evidence="4" key="1">
    <citation type="journal article" date="2019" name="Beilstein J. Org. Chem.">
        <title>Nanangenines: drimane sesquiterpenoids as the dominant metabolite cohort of a novel Australian fungus, Aspergillus nanangensis.</title>
        <authorList>
            <person name="Lacey H.J."/>
            <person name="Gilchrist C.L.M."/>
            <person name="Crombie A."/>
            <person name="Kalaitzis J.A."/>
            <person name="Vuong D."/>
            <person name="Rutledge P.J."/>
            <person name="Turner P."/>
            <person name="Pitt J.I."/>
            <person name="Lacey E."/>
            <person name="Chooi Y.H."/>
            <person name="Piggott A.M."/>
        </authorList>
    </citation>
    <scope>NUCLEOTIDE SEQUENCE</scope>
    <source>
        <strain evidence="4">MST-FP2251</strain>
    </source>
</reference>
<evidence type="ECO:0000259" key="2">
    <source>
        <dbReference type="Pfam" id="PF17109"/>
    </source>
</evidence>
<dbReference type="Gene3D" id="3.40.50.300">
    <property type="entry name" value="P-loop containing nucleotide triphosphate hydrolases"/>
    <property type="match status" value="1"/>
</dbReference>